<accession>A0ABU7ZM94</accession>
<evidence type="ECO:0000313" key="2">
    <source>
        <dbReference type="EMBL" id="MEH0096366.1"/>
    </source>
</evidence>
<keyword evidence="1" id="KW-1133">Transmembrane helix</keyword>
<proteinExistence type="predicted"/>
<keyword evidence="3" id="KW-1185">Reference proteome</keyword>
<evidence type="ECO:0000256" key="1">
    <source>
        <dbReference type="SAM" id="Phobius"/>
    </source>
</evidence>
<feature type="transmembrane region" description="Helical" evidence="1">
    <location>
        <begin position="6"/>
        <end position="23"/>
    </location>
</feature>
<evidence type="ECO:0000313" key="3">
    <source>
        <dbReference type="Proteomes" id="UP001380822"/>
    </source>
</evidence>
<reference evidence="2 3" key="1">
    <citation type="submission" date="2024-02" db="EMBL/GenBank/DDBJ databases">
        <title>A new putative Pannonibacter species isolated from two cases of bloodstream infections in paediatric patients.</title>
        <authorList>
            <person name="Castellana S."/>
            <person name="De Laurentiis V."/>
            <person name="Grassi M."/>
            <person name="De Leonardis F."/>
            <person name="Mosca A."/>
            <person name="De Carlo C."/>
            <person name="Sparapano E."/>
            <person name="Ronga L."/>
            <person name="Santacroce L."/>
            <person name="Chironna M."/>
            <person name="De Robertis A."/>
            <person name="Bianco A."/>
            <person name="Del Sambro L."/>
            <person name="Capozzi L."/>
            <person name="Parisi A."/>
        </authorList>
    </citation>
    <scope>NUCLEOTIDE SEQUENCE [LARGE SCALE GENOMIC DNA]</scope>
    <source>
        <strain evidence="2 3">Pt2</strain>
    </source>
</reference>
<dbReference type="EMBL" id="JBAKBE010000004">
    <property type="protein sequence ID" value="MEH0096366.1"/>
    <property type="molecule type" value="Genomic_DNA"/>
</dbReference>
<evidence type="ECO:0008006" key="4">
    <source>
        <dbReference type="Google" id="ProtNLM"/>
    </source>
</evidence>
<keyword evidence="1" id="KW-0472">Membrane</keyword>
<gene>
    <name evidence="2" type="ORF">V6L76_08880</name>
</gene>
<name>A0ABU7ZM94_9HYPH</name>
<dbReference type="RefSeq" id="WP_334251009.1">
    <property type="nucleotide sequence ID" value="NZ_JBAKBE010000004.1"/>
</dbReference>
<dbReference type="Proteomes" id="UP001380822">
    <property type="component" value="Unassembled WGS sequence"/>
</dbReference>
<protein>
    <recommendedName>
        <fullName evidence="4">Extensin</fullName>
    </recommendedName>
</protein>
<sequence>MKLFRFFLTLIIGLAVIGGYLGFRWHQYVTNTDSPYDEIGITLNSYMPAPVNQWGCEQLKANFGNQLPPYGCQASTAQQWK</sequence>
<organism evidence="2 3">
    <name type="scientific">Pannonibacter anstelovis</name>
    <dbReference type="NCBI Taxonomy" id="3121537"/>
    <lineage>
        <taxon>Bacteria</taxon>
        <taxon>Pseudomonadati</taxon>
        <taxon>Pseudomonadota</taxon>
        <taxon>Alphaproteobacteria</taxon>
        <taxon>Hyphomicrobiales</taxon>
        <taxon>Stappiaceae</taxon>
        <taxon>Pannonibacter</taxon>
    </lineage>
</organism>
<keyword evidence="1" id="KW-0812">Transmembrane</keyword>
<comment type="caution">
    <text evidence="2">The sequence shown here is derived from an EMBL/GenBank/DDBJ whole genome shotgun (WGS) entry which is preliminary data.</text>
</comment>